<accession>A0A1J8QFV2</accession>
<evidence type="ECO:0000313" key="3">
    <source>
        <dbReference type="Proteomes" id="UP000183567"/>
    </source>
</evidence>
<keyword evidence="3" id="KW-1185">Reference proteome</keyword>
<feature type="region of interest" description="Disordered" evidence="1">
    <location>
        <begin position="46"/>
        <end position="86"/>
    </location>
</feature>
<dbReference type="AlphaFoldDB" id="A0A1J8QFV2"/>
<protein>
    <submittedName>
        <fullName evidence="2">Uncharacterized protein</fullName>
    </submittedName>
</protein>
<name>A0A1J8QFV2_9AGAM</name>
<dbReference type="OrthoDB" id="3262732at2759"/>
<dbReference type="EMBL" id="LVVM01001315">
    <property type="protein sequence ID" value="OJA18827.1"/>
    <property type="molecule type" value="Genomic_DNA"/>
</dbReference>
<gene>
    <name evidence="2" type="ORF">AZE42_00836</name>
</gene>
<comment type="caution">
    <text evidence="2">The sequence shown here is derived from an EMBL/GenBank/DDBJ whole genome shotgun (WGS) entry which is preliminary data.</text>
</comment>
<sequence>MATQSPDQEKKHYSRELAAYTFRQWIAVRKSIDTQKSDASLSNAMSNISLASTGPPAQVQEQKSARRKSAEHDRSGPAVGPPAHEG</sequence>
<proteinExistence type="predicted"/>
<evidence type="ECO:0000256" key="1">
    <source>
        <dbReference type="SAM" id="MobiDB-lite"/>
    </source>
</evidence>
<organism evidence="2 3">
    <name type="scientific">Rhizopogon vesiculosus</name>
    <dbReference type="NCBI Taxonomy" id="180088"/>
    <lineage>
        <taxon>Eukaryota</taxon>
        <taxon>Fungi</taxon>
        <taxon>Dikarya</taxon>
        <taxon>Basidiomycota</taxon>
        <taxon>Agaricomycotina</taxon>
        <taxon>Agaricomycetes</taxon>
        <taxon>Agaricomycetidae</taxon>
        <taxon>Boletales</taxon>
        <taxon>Suillineae</taxon>
        <taxon>Rhizopogonaceae</taxon>
        <taxon>Rhizopogon</taxon>
    </lineage>
</organism>
<reference evidence="2 3" key="1">
    <citation type="submission" date="2016-03" db="EMBL/GenBank/DDBJ databases">
        <title>Comparative genomics of the ectomycorrhizal sister species Rhizopogon vinicolor and Rhizopogon vesiculosus (Basidiomycota: Boletales) reveals a divergence of the mating type B locus.</title>
        <authorList>
            <person name="Mujic A.B."/>
            <person name="Kuo A."/>
            <person name="Tritt A."/>
            <person name="Lipzen A."/>
            <person name="Chen C."/>
            <person name="Johnson J."/>
            <person name="Sharma A."/>
            <person name="Barry K."/>
            <person name="Grigoriev I.V."/>
            <person name="Spatafora J.W."/>
        </authorList>
    </citation>
    <scope>NUCLEOTIDE SEQUENCE [LARGE SCALE GENOMIC DNA]</scope>
    <source>
        <strain evidence="2 3">AM-OR11-056</strain>
    </source>
</reference>
<evidence type="ECO:0000313" key="2">
    <source>
        <dbReference type="EMBL" id="OJA18827.1"/>
    </source>
</evidence>
<dbReference type="Proteomes" id="UP000183567">
    <property type="component" value="Unassembled WGS sequence"/>
</dbReference>